<evidence type="ECO:0000256" key="4">
    <source>
        <dbReference type="ARBA" id="ARBA00022741"/>
    </source>
</evidence>
<dbReference type="EC" id="6.3.5.4" evidence="3"/>
<proteinExistence type="inferred from homology"/>
<dbReference type="PANTHER" id="PTHR43284">
    <property type="entry name" value="ASPARAGINE SYNTHETASE (GLUTAMINE-HYDROLYZING)"/>
    <property type="match status" value="1"/>
</dbReference>
<keyword evidence="4" id="KW-0547">Nucleotide-binding</keyword>
<evidence type="ECO:0000313" key="8">
    <source>
        <dbReference type="EMBL" id="QNI33489.1"/>
    </source>
</evidence>
<dbReference type="GO" id="GO:0006529">
    <property type="term" value="P:asparagine biosynthetic process"/>
    <property type="evidence" value="ECO:0007669"/>
    <property type="project" value="InterPro"/>
</dbReference>
<feature type="domain" description="Glutamine amidotransferase type-2" evidence="7">
    <location>
        <begin position="2"/>
        <end position="186"/>
    </location>
</feature>
<sequence>MPGIVGLITKLPRERAERELATMLGTLRHESFYVTGTWIDESLGVYVGWSVQKDSFADGMPLSNETGDVVLVFAGEEFPEVGTAARLTARGHKLDSAEASYLVHLYEDDPSFPASLNGFFHGLLVDRVRGTATLMNDRYGMQRLYYHESKDAFYFAAEAKAVLAVRPELRSVDPASLGELIAMNAVLENRSLFQGISVMPGASLWRFRNGAIEHKGAYFHPEEWETQTALDADTYYGELRKVFVRNLPRYFTGRQRVAMSLTGGLDTRAVMAWYKGPAGSLPCYTFGGIYRDCQDVLVARQVARTCEQPHQVIEAGADFLSRFPQLAERTVYLTDGCADVSCAPPFYVCQQAREIAPVRMTGNYGDQILRRFRAFKPSALAADIFRPEMLAHITAARETYIRIADTHPLSFSAFRQTAWHHSSLFALERSQVSQRSPFLDNDVVRTNFRAPASVAENNIARLRLIADGNSALRQIRTDIGVGGRNEVFPGAIVRRYQDFTFKAEYAYDHGMPQWVARVDHALSPFHLERLFLGRHKYYHFRVWYRDRLSKYVQEMLLDPLALSRPYLDRKAVESMVRGHLTGGRNYTNEIHTLLSLELLHRLFMHAG</sequence>
<dbReference type="GO" id="GO:0005524">
    <property type="term" value="F:ATP binding"/>
    <property type="evidence" value="ECO:0007669"/>
    <property type="project" value="UniProtKB-KW"/>
</dbReference>
<dbReference type="InterPro" id="IPR029055">
    <property type="entry name" value="Ntn_hydrolases_N"/>
</dbReference>
<dbReference type="InterPro" id="IPR006426">
    <property type="entry name" value="Asn_synth_AEB"/>
</dbReference>
<evidence type="ECO:0000256" key="2">
    <source>
        <dbReference type="ARBA" id="ARBA00005752"/>
    </source>
</evidence>
<evidence type="ECO:0000256" key="1">
    <source>
        <dbReference type="ARBA" id="ARBA00005187"/>
    </source>
</evidence>
<dbReference type="InterPro" id="IPR017932">
    <property type="entry name" value="GATase_2_dom"/>
</dbReference>
<dbReference type="Gene3D" id="3.40.50.620">
    <property type="entry name" value="HUPs"/>
    <property type="match status" value="1"/>
</dbReference>
<dbReference type="EMBL" id="CP060394">
    <property type="protein sequence ID" value="QNI33489.1"/>
    <property type="molecule type" value="Genomic_DNA"/>
</dbReference>
<reference evidence="8 9" key="1">
    <citation type="submission" date="2020-08" db="EMBL/GenBank/DDBJ databases">
        <title>Edaphobacter telluris sp. nov. and Acidobacterium dinghuensis sp. nov., two acidobacteria isolated from forest soil.</title>
        <authorList>
            <person name="Fu J."/>
            <person name="Qiu L."/>
        </authorList>
    </citation>
    <scope>NUCLEOTIDE SEQUENCE [LARGE SCALE GENOMIC DNA]</scope>
    <source>
        <strain evidence="8">4Y35</strain>
    </source>
</reference>
<evidence type="ECO:0000256" key="3">
    <source>
        <dbReference type="ARBA" id="ARBA00012737"/>
    </source>
</evidence>
<evidence type="ECO:0000256" key="5">
    <source>
        <dbReference type="ARBA" id="ARBA00022840"/>
    </source>
</evidence>
<comment type="similarity">
    <text evidence="2">Belongs to the asparagine synthetase family.</text>
</comment>
<comment type="catalytic activity">
    <reaction evidence="6">
        <text>L-aspartate + L-glutamine + ATP + H2O = L-asparagine + L-glutamate + AMP + diphosphate + H(+)</text>
        <dbReference type="Rhea" id="RHEA:12228"/>
        <dbReference type="ChEBI" id="CHEBI:15377"/>
        <dbReference type="ChEBI" id="CHEBI:15378"/>
        <dbReference type="ChEBI" id="CHEBI:29985"/>
        <dbReference type="ChEBI" id="CHEBI:29991"/>
        <dbReference type="ChEBI" id="CHEBI:30616"/>
        <dbReference type="ChEBI" id="CHEBI:33019"/>
        <dbReference type="ChEBI" id="CHEBI:58048"/>
        <dbReference type="ChEBI" id="CHEBI:58359"/>
        <dbReference type="ChEBI" id="CHEBI:456215"/>
        <dbReference type="EC" id="6.3.5.4"/>
    </reaction>
</comment>
<dbReference type="Proteomes" id="UP000515312">
    <property type="component" value="Chromosome"/>
</dbReference>
<dbReference type="PIRSF" id="PIRSF001589">
    <property type="entry name" value="Asn_synthetase_glu-h"/>
    <property type="match status" value="1"/>
</dbReference>
<dbReference type="GO" id="GO:0004066">
    <property type="term" value="F:asparagine synthase (glutamine-hydrolyzing) activity"/>
    <property type="evidence" value="ECO:0007669"/>
    <property type="project" value="UniProtKB-EC"/>
</dbReference>
<keyword evidence="9" id="KW-1185">Reference proteome</keyword>
<dbReference type="KEGG" id="adin:H7849_05950"/>
<evidence type="ECO:0000259" key="7">
    <source>
        <dbReference type="PROSITE" id="PS51278"/>
    </source>
</evidence>
<accession>A0A7G8BLR9</accession>
<dbReference type="Pfam" id="PF13537">
    <property type="entry name" value="GATase_7"/>
    <property type="match status" value="1"/>
</dbReference>
<dbReference type="Gene3D" id="3.60.20.10">
    <property type="entry name" value="Glutamine Phosphoribosylpyrophosphate, subunit 1, domain 1"/>
    <property type="match status" value="1"/>
</dbReference>
<dbReference type="SUPFAM" id="SSF56235">
    <property type="entry name" value="N-terminal nucleophile aminohydrolases (Ntn hydrolases)"/>
    <property type="match status" value="1"/>
</dbReference>
<name>A0A7G8BLR9_9BACT</name>
<protein>
    <recommendedName>
        <fullName evidence="3">asparagine synthase (glutamine-hydrolyzing)</fullName>
        <ecNumber evidence="3">6.3.5.4</ecNumber>
    </recommendedName>
</protein>
<dbReference type="InterPro" id="IPR051786">
    <property type="entry name" value="ASN_synthetase/amidase"/>
</dbReference>
<dbReference type="AlphaFoldDB" id="A0A7G8BLR9"/>
<comment type="pathway">
    <text evidence="1">Amino-acid biosynthesis; L-asparagine biosynthesis; L-asparagine from L-aspartate (L-Gln route): step 1/1.</text>
</comment>
<dbReference type="InterPro" id="IPR001962">
    <property type="entry name" value="Asn_synthase"/>
</dbReference>
<evidence type="ECO:0000256" key="6">
    <source>
        <dbReference type="ARBA" id="ARBA00048741"/>
    </source>
</evidence>
<dbReference type="PANTHER" id="PTHR43284:SF1">
    <property type="entry name" value="ASPARAGINE SYNTHETASE"/>
    <property type="match status" value="1"/>
</dbReference>
<dbReference type="InterPro" id="IPR014729">
    <property type="entry name" value="Rossmann-like_a/b/a_fold"/>
</dbReference>
<dbReference type="PROSITE" id="PS51278">
    <property type="entry name" value="GATASE_TYPE_2"/>
    <property type="match status" value="1"/>
</dbReference>
<dbReference type="SUPFAM" id="SSF52402">
    <property type="entry name" value="Adenine nucleotide alpha hydrolases-like"/>
    <property type="match status" value="1"/>
</dbReference>
<organism evidence="8 9">
    <name type="scientific">Alloacidobacterium dinghuense</name>
    <dbReference type="NCBI Taxonomy" id="2763107"/>
    <lineage>
        <taxon>Bacteria</taxon>
        <taxon>Pseudomonadati</taxon>
        <taxon>Acidobacteriota</taxon>
        <taxon>Terriglobia</taxon>
        <taxon>Terriglobales</taxon>
        <taxon>Acidobacteriaceae</taxon>
        <taxon>Alloacidobacterium</taxon>
    </lineage>
</organism>
<dbReference type="RefSeq" id="WP_186744959.1">
    <property type="nucleotide sequence ID" value="NZ_CP060394.1"/>
</dbReference>
<keyword evidence="5" id="KW-0067">ATP-binding</keyword>
<evidence type="ECO:0000313" key="9">
    <source>
        <dbReference type="Proteomes" id="UP000515312"/>
    </source>
</evidence>
<dbReference type="Pfam" id="PF00733">
    <property type="entry name" value="Asn_synthase"/>
    <property type="match status" value="1"/>
</dbReference>
<gene>
    <name evidence="8" type="ORF">H7849_05950</name>
</gene>